<dbReference type="PANTHER" id="PTHR43308:SF5">
    <property type="entry name" value="S-LAYER PROTEIN _ PEPTIDOGLYCAN ENDO-BETA-N-ACETYLGLUCOSAMINIDASE"/>
    <property type="match status" value="1"/>
</dbReference>
<dbReference type="Proteomes" id="UP000681526">
    <property type="component" value="Unassembled WGS sequence"/>
</dbReference>
<evidence type="ECO:0000313" key="3">
    <source>
        <dbReference type="EMBL" id="CAG5091500.1"/>
    </source>
</evidence>
<evidence type="ECO:0000313" key="4">
    <source>
        <dbReference type="Proteomes" id="UP000681526"/>
    </source>
</evidence>
<proteinExistence type="predicted"/>
<keyword evidence="4" id="KW-1185">Reference proteome</keyword>
<organism evidence="3 4">
    <name type="scientific">Thermobacillus xylanilyticus</name>
    <dbReference type="NCBI Taxonomy" id="76633"/>
    <lineage>
        <taxon>Bacteria</taxon>
        <taxon>Bacillati</taxon>
        <taxon>Bacillota</taxon>
        <taxon>Bacilli</taxon>
        <taxon>Bacillales</taxon>
        <taxon>Paenibacillaceae</taxon>
        <taxon>Thermobacillus</taxon>
    </lineage>
</organism>
<feature type="signal peptide" evidence="1">
    <location>
        <begin position="1"/>
        <end position="22"/>
    </location>
</feature>
<dbReference type="Pfam" id="PF00395">
    <property type="entry name" value="SLH"/>
    <property type="match status" value="1"/>
</dbReference>
<dbReference type="InterPro" id="IPR051465">
    <property type="entry name" value="Cell_Envelope_Struct_Comp"/>
</dbReference>
<evidence type="ECO:0000259" key="2">
    <source>
        <dbReference type="PROSITE" id="PS51272"/>
    </source>
</evidence>
<reference evidence="3 4" key="1">
    <citation type="submission" date="2021-04" db="EMBL/GenBank/DDBJ databases">
        <authorList>
            <person name="Rakotoarivonina H."/>
        </authorList>
    </citation>
    <scope>NUCLEOTIDE SEQUENCE [LARGE SCALE GENOMIC DNA]</scope>
    <source>
        <strain evidence="3 4">XE</strain>
    </source>
</reference>
<keyword evidence="1" id="KW-0732">Signal</keyword>
<feature type="chain" id="PRO_5046963257" description="SLH domain-containing protein" evidence="1">
    <location>
        <begin position="23"/>
        <end position="423"/>
    </location>
</feature>
<evidence type="ECO:0000256" key="1">
    <source>
        <dbReference type="SAM" id="SignalP"/>
    </source>
</evidence>
<name>A0ABN7S7M0_THEXY</name>
<comment type="caution">
    <text evidence="3">The sequence shown here is derived from an EMBL/GenBank/DDBJ whole genome shotgun (WGS) entry which is preliminary data.</text>
</comment>
<dbReference type="RefSeq" id="WP_015253161.1">
    <property type="nucleotide sequence ID" value="NZ_CAJRAY010000081.1"/>
</dbReference>
<feature type="domain" description="SLH" evidence="2">
    <location>
        <begin position="28"/>
        <end position="91"/>
    </location>
</feature>
<accession>A0ABN7S7M0</accession>
<dbReference type="InterPro" id="IPR001119">
    <property type="entry name" value="SLH_dom"/>
</dbReference>
<dbReference type="PROSITE" id="PS51272">
    <property type="entry name" value="SLH"/>
    <property type="match status" value="1"/>
</dbReference>
<sequence length="423" mass="48526">MFKKLLIFGVVAIISLTSINVAAEAEESGQMFPDVGKEHWARSVIESAVSKGYVSGYPDGKFRPNQDVARSEFVKMLAVALKLQPEGLSQPWYQSYDNALRKAGILEDDDFHFLNYDAPITRLELIRLSVKALDTAHIDKEEIELVRLATETGLLRGLDGDLRLSSHTSRAEAAAFIERLLALRSGNGLPVDAAAHAKAKGLKADPWGRVIRTTNLPKNATEYPYILEGIPNAMYEMGYNKKFFPNGLGETSRQFHERLKSYKRENIDKWLPNAEQWLNMAVNVDYRTIDERWVKEMGDLGNYFARRDAIDSFYTRYAEKVRKEKIRIIGNVRLEPSIIVNDDLYRTFIRAKVEFKIVDAKNPKDVFFMSFQPKEGFEIGRWYRGYADIELGNMVTLPDTLTDMRVGHVYSTFFWNYDFNIKE</sequence>
<gene>
    <name evidence="3" type="primary">txxe 3307</name>
    <name evidence="3" type="ORF">TXXE_15825</name>
</gene>
<dbReference type="EMBL" id="CAJRAY010000081">
    <property type="protein sequence ID" value="CAG5091500.1"/>
    <property type="molecule type" value="Genomic_DNA"/>
</dbReference>
<protein>
    <recommendedName>
        <fullName evidence="2">SLH domain-containing protein</fullName>
    </recommendedName>
</protein>
<dbReference type="PANTHER" id="PTHR43308">
    <property type="entry name" value="OUTER MEMBRANE PROTEIN ALPHA-RELATED"/>
    <property type="match status" value="1"/>
</dbReference>